<dbReference type="Proteomes" id="UP000726737">
    <property type="component" value="Unassembled WGS sequence"/>
</dbReference>
<dbReference type="SUPFAM" id="SSF52113">
    <property type="entry name" value="BRCT domain"/>
    <property type="match status" value="5"/>
</dbReference>
<comment type="caution">
    <text evidence="3">The sequence shown here is derived from an EMBL/GenBank/DDBJ whole genome shotgun (WGS) entry which is preliminary data.</text>
</comment>
<feature type="compositionally biased region" description="Basic and acidic residues" evidence="1">
    <location>
        <begin position="935"/>
        <end position="967"/>
    </location>
</feature>
<dbReference type="PANTHER" id="PTHR47667">
    <property type="entry name" value="REGULATOR OF TY1 TRANSPOSITION PROTEIN 107"/>
    <property type="match status" value="1"/>
</dbReference>
<dbReference type="SMART" id="SM00292">
    <property type="entry name" value="BRCT"/>
    <property type="match status" value="5"/>
</dbReference>
<reference evidence="3" key="1">
    <citation type="journal article" date="2020" name="Fungal Divers.">
        <title>Resolving the Mortierellaceae phylogeny through synthesis of multi-gene phylogenetics and phylogenomics.</title>
        <authorList>
            <person name="Vandepol N."/>
            <person name="Liber J."/>
            <person name="Desiro A."/>
            <person name="Na H."/>
            <person name="Kennedy M."/>
            <person name="Barry K."/>
            <person name="Grigoriev I.V."/>
            <person name="Miller A.N."/>
            <person name="O'Donnell K."/>
            <person name="Stajich J.E."/>
            <person name="Bonito G."/>
        </authorList>
    </citation>
    <scope>NUCLEOTIDE SEQUENCE</scope>
    <source>
        <strain evidence="3">KOD948</strain>
    </source>
</reference>
<name>A0A9P6U677_9FUNG</name>
<dbReference type="InterPro" id="IPR036420">
    <property type="entry name" value="BRCT_dom_sf"/>
</dbReference>
<dbReference type="InterPro" id="IPR053036">
    <property type="entry name" value="CellCycle_DNARepair_Reg"/>
</dbReference>
<feature type="compositionally biased region" description="Acidic residues" evidence="1">
    <location>
        <begin position="671"/>
        <end position="684"/>
    </location>
</feature>
<dbReference type="PANTHER" id="PTHR47667:SF1">
    <property type="entry name" value="REGULATOR OF TY1 TRANSPOSITION PROTEIN 107"/>
    <property type="match status" value="1"/>
</dbReference>
<gene>
    <name evidence="3" type="ORF">BG011_000115</name>
</gene>
<feature type="compositionally biased region" description="Basic and acidic residues" evidence="1">
    <location>
        <begin position="1"/>
        <end position="10"/>
    </location>
</feature>
<evidence type="ECO:0000313" key="4">
    <source>
        <dbReference type="Proteomes" id="UP000726737"/>
    </source>
</evidence>
<feature type="compositionally biased region" description="Polar residues" evidence="1">
    <location>
        <begin position="542"/>
        <end position="554"/>
    </location>
</feature>
<dbReference type="AlphaFoldDB" id="A0A9P6U677"/>
<feature type="domain" description="BRCT" evidence="2">
    <location>
        <begin position="803"/>
        <end position="860"/>
    </location>
</feature>
<sequence length="1017" mass="112902">MSDTEEHVHSADWFPGTQRPIATDTQVNSHGEQDIASDSQAYIPQTQDKSIFERCTSPTLLDSSLCPDDESNEQNRVIGPLFQNVVYFLNPFLGRTRIAEIEEILHAHSATKDDEEQKDSSRRTTHIISDDFDVPDCDAAIESGVHIVKLPEFDCQMIHDAVEAYGGVYSAQVTSDITHLIAISSSGDAYKYVMQRPELEIKIVLPHWFQLCCNMKRYIPEAMYLFPKPPMQRTHYEPPPVQGFAPLLYSNSAKAVVSFLASPYEIRVPFLEGYYILFTDDVTILPELRAKFYEKIQAVGGILVTEYSSDKADIIICRYRSGDVYIKACRDGKAVATVDWLLYVLQIGELCSPKASLLHYPIPRQTIQGISSFNITVTNYTGAIREYLKRMIVATGATYKTTLSKHDAHQSTTHIICGNASGDKYEKGNEWNIKIVNHLWLEDCFLAWSLQSETKPKYTLFPVHNQLQLIFGTSLTQESISYWMEPEDNKEVAPAGSKAECEETNRSVTSTEDDRGDSMESRGSSPGAKKVAGKAIADKNNDAGSVTLSPSSAATPKKGSKKATPAFVSQDRRRSFEPSNSHSPSPLINDATGPSAASNRDMESPQPSQSTTASPTLGNVRILSKRGAAMDASKALQRIVPDMNQFQEQLRDEKRASKNKKKKHVIVEDSRDSEDDSMDVDADEAVPTSSLKKMEMSSPRRKRVSINDPKARSSSPRSEGEGGDKSEGGAIESRTPPKKNKRTTKAEKEMGKERVEEMSVFPATTDHHGSGTAVGTKSKQVRFISTGLKEQTAKQTKALKALGIVPTTSVEKCTHLVAKSIARTEKFLVALAQGKVIVHEDWFQSCIDANTILNENDFQIKDTENEEKFGMKLYKSLDKAREQRVFENCVFYISPSAQPKVSTLKTLVEAGGGKATALLHTGLGFLKETIEKAEKRKGESETIPAERKRKRDKEYEEHSDEHDEPDKGPIIAVVSCEEDKDMWKPILDAGGRIYSNELVISGILTQTVDLGKDHALA</sequence>
<evidence type="ECO:0000256" key="1">
    <source>
        <dbReference type="SAM" id="MobiDB-lite"/>
    </source>
</evidence>
<dbReference type="InterPro" id="IPR001357">
    <property type="entry name" value="BRCT_dom"/>
</dbReference>
<feature type="compositionally biased region" description="Basic and acidic residues" evidence="1">
    <location>
        <begin position="744"/>
        <end position="753"/>
    </location>
</feature>
<dbReference type="PROSITE" id="PS50172">
    <property type="entry name" value="BRCT"/>
    <property type="match status" value="4"/>
</dbReference>
<dbReference type="CDD" id="cd17743">
    <property type="entry name" value="BRCT_BRC1_like_rpt5"/>
    <property type="match status" value="1"/>
</dbReference>
<dbReference type="GO" id="GO:0035361">
    <property type="term" value="C:Cul8-RING ubiquitin ligase complex"/>
    <property type="evidence" value="ECO:0007669"/>
    <property type="project" value="TreeGrafter"/>
</dbReference>
<dbReference type="Gene3D" id="3.40.50.10190">
    <property type="entry name" value="BRCT domain"/>
    <property type="match status" value="4"/>
</dbReference>
<feature type="domain" description="BRCT" evidence="2">
    <location>
        <begin position="158"/>
        <end position="226"/>
    </location>
</feature>
<keyword evidence="4" id="KW-1185">Reference proteome</keyword>
<dbReference type="GO" id="GO:1990683">
    <property type="term" value="P:DNA double-strand break attachment to nuclear envelope"/>
    <property type="evidence" value="ECO:0007669"/>
    <property type="project" value="TreeGrafter"/>
</dbReference>
<dbReference type="Pfam" id="PF00533">
    <property type="entry name" value="BRCT"/>
    <property type="match status" value="1"/>
</dbReference>
<protein>
    <recommendedName>
        <fullName evidence="2">BRCT domain-containing protein</fullName>
    </recommendedName>
</protein>
<feature type="region of interest" description="Disordered" evidence="1">
    <location>
        <begin position="1"/>
        <end position="23"/>
    </location>
</feature>
<feature type="region of interest" description="Disordered" evidence="1">
    <location>
        <begin position="487"/>
        <end position="753"/>
    </location>
</feature>
<feature type="domain" description="BRCT" evidence="2">
    <location>
        <begin position="266"/>
        <end position="358"/>
    </location>
</feature>
<dbReference type="OrthoDB" id="342264at2759"/>
<feature type="compositionally biased region" description="Basic and acidic residues" evidence="1">
    <location>
        <begin position="718"/>
        <end position="727"/>
    </location>
</feature>
<feature type="region of interest" description="Disordered" evidence="1">
    <location>
        <begin position="935"/>
        <end position="969"/>
    </location>
</feature>
<accession>A0A9P6U677</accession>
<dbReference type="GO" id="GO:0005634">
    <property type="term" value="C:nucleus"/>
    <property type="evidence" value="ECO:0007669"/>
    <property type="project" value="TreeGrafter"/>
</dbReference>
<proteinExistence type="predicted"/>
<feature type="compositionally biased region" description="Polar residues" evidence="1">
    <location>
        <begin position="577"/>
        <end position="586"/>
    </location>
</feature>
<feature type="compositionally biased region" description="Low complexity" evidence="1">
    <location>
        <begin position="604"/>
        <end position="616"/>
    </location>
</feature>
<dbReference type="CDD" id="cd18432">
    <property type="entry name" value="BRCT_PAXIP1_rpt6_like"/>
    <property type="match status" value="1"/>
</dbReference>
<evidence type="ECO:0000313" key="3">
    <source>
        <dbReference type="EMBL" id="KAG0262287.1"/>
    </source>
</evidence>
<organism evidence="3 4">
    <name type="scientific">Mortierella polycephala</name>
    <dbReference type="NCBI Taxonomy" id="41804"/>
    <lineage>
        <taxon>Eukaryota</taxon>
        <taxon>Fungi</taxon>
        <taxon>Fungi incertae sedis</taxon>
        <taxon>Mucoromycota</taxon>
        <taxon>Mortierellomycotina</taxon>
        <taxon>Mortierellomycetes</taxon>
        <taxon>Mortierellales</taxon>
        <taxon>Mortierellaceae</taxon>
        <taxon>Mortierella</taxon>
    </lineage>
</organism>
<dbReference type="EMBL" id="JAAAJA010000101">
    <property type="protein sequence ID" value="KAG0262287.1"/>
    <property type="molecule type" value="Genomic_DNA"/>
</dbReference>
<dbReference type="GO" id="GO:0006302">
    <property type="term" value="P:double-strand break repair"/>
    <property type="evidence" value="ECO:0007669"/>
    <property type="project" value="TreeGrafter"/>
</dbReference>
<evidence type="ECO:0000259" key="2">
    <source>
        <dbReference type="PROSITE" id="PS50172"/>
    </source>
</evidence>
<dbReference type="Pfam" id="PF16770">
    <property type="entry name" value="RTT107_BRCT_5"/>
    <property type="match status" value="1"/>
</dbReference>
<dbReference type="Pfam" id="PF12738">
    <property type="entry name" value="PTCB-BRCT"/>
    <property type="match status" value="1"/>
</dbReference>
<feature type="domain" description="BRCT" evidence="2">
    <location>
        <begin position="362"/>
        <end position="445"/>
    </location>
</feature>